<organism evidence="2 3">
    <name type="scientific">Domibacillus iocasae</name>
    <dbReference type="NCBI Taxonomy" id="1714016"/>
    <lineage>
        <taxon>Bacteria</taxon>
        <taxon>Bacillati</taxon>
        <taxon>Bacillota</taxon>
        <taxon>Bacilli</taxon>
        <taxon>Bacillales</taxon>
        <taxon>Bacillaceae</taxon>
        <taxon>Domibacillus</taxon>
    </lineage>
</organism>
<dbReference type="AlphaFoldDB" id="A0A1E7DQZ9"/>
<dbReference type="Pfam" id="PF14417">
    <property type="entry name" value="MEDS"/>
    <property type="match status" value="1"/>
</dbReference>
<evidence type="ECO:0000313" key="2">
    <source>
        <dbReference type="EMBL" id="OES45516.1"/>
    </source>
</evidence>
<dbReference type="RefSeq" id="WP_069937514.1">
    <property type="nucleotide sequence ID" value="NZ_MAMP01000012.1"/>
</dbReference>
<proteinExistence type="predicted"/>
<protein>
    <submittedName>
        <fullName evidence="2">3-ketoacyl-ACP reductase</fullName>
    </submittedName>
</protein>
<keyword evidence="3" id="KW-1185">Reference proteome</keyword>
<dbReference type="OrthoDB" id="2855396at2"/>
<dbReference type="InterPro" id="IPR025847">
    <property type="entry name" value="MEDS_domain"/>
</dbReference>
<evidence type="ECO:0000259" key="1">
    <source>
        <dbReference type="Pfam" id="PF14417"/>
    </source>
</evidence>
<sequence length="192" mass="22365">MENKFSELIKENDSVHIFYSVAELKPYINNLVSYILSAVKQNEHIFVIENERLLSLMYAELESVLTKEQLTHIHTINNFDYYFSNGSFHPPTIFEYLSETLKPFNEKNVSFRIWAHVEWSDQKEILTVLEEFENEADRLVGEQGLFLVCAYDEKRVPDSIKTALMKCHEYILSEDGILPSGLYQSANNIVES</sequence>
<comment type="caution">
    <text evidence="2">The sequence shown here is derived from an EMBL/GenBank/DDBJ whole genome shotgun (WGS) entry which is preliminary data.</text>
</comment>
<accession>A0A1E7DQZ9</accession>
<reference evidence="2 3" key="1">
    <citation type="submission" date="2016-06" db="EMBL/GenBank/DDBJ databases">
        <title>Domibacillus iocasae genome sequencing.</title>
        <authorList>
            <person name="Verma A."/>
            <person name="Pal Y."/>
            <person name="Ojha A.K."/>
            <person name="Krishnamurthi S."/>
        </authorList>
    </citation>
    <scope>NUCLEOTIDE SEQUENCE [LARGE SCALE GENOMIC DNA]</scope>
    <source>
        <strain evidence="2 3">DSM 29979</strain>
    </source>
</reference>
<gene>
    <name evidence="2" type="ORF">BA724_01470</name>
</gene>
<evidence type="ECO:0000313" key="3">
    <source>
        <dbReference type="Proteomes" id="UP000095658"/>
    </source>
</evidence>
<dbReference type="Proteomes" id="UP000095658">
    <property type="component" value="Unassembled WGS sequence"/>
</dbReference>
<name>A0A1E7DQZ9_9BACI</name>
<feature type="domain" description="MEDS" evidence="1">
    <location>
        <begin position="16"/>
        <end position="168"/>
    </location>
</feature>
<dbReference type="EMBL" id="MAMP01000012">
    <property type="protein sequence ID" value="OES45516.1"/>
    <property type="molecule type" value="Genomic_DNA"/>
</dbReference>